<dbReference type="Proteomes" id="UP000063308">
    <property type="component" value="Chromosome"/>
</dbReference>
<evidence type="ECO:0000259" key="1">
    <source>
        <dbReference type="Pfam" id="PF19301"/>
    </source>
</evidence>
<organism evidence="2 3">
    <name type="scientific">Bradyrhizobium diazoefficiens</name>
    <dbReference type="NCBI Taxonomy" id="1355477"/>
    <lineage>
        <taxon>Bacteria</taxon>
        <taxon>Pseudomonadati</taxon>
        <taxon>Pseudomonadota</taxon>
        <taxon>Alphaproteobacteria</taxon>
        <taxon>Hyphomicrobiales</taxon>
        <taxon>Nitrobacteraceae</taxon>
        <taxon>Bradyrhizobium</taxon>
    </lineage>
</organism>
<name>A0A0E3VU25_9BRAD</name>
<dbReference type="Pfam" id="PF19301">
    <property type="entry name" value="LigXa_C"/>
    <property type="match status" value="1"/>
</dbReference>
<protein>
    <submittedName>
        <fullName evidence="2">Putative dioxygenase</fullName>
    </submittedName>
</protein>
<dbReference type="AlphaFoldDB" id="A0A0E3VU25"/>
<feature type="domain" description="LigXa-like C-terminal" evidence="1">
    <location>
        <begin position="1"/>
        <end position="65"/>
    </location>
</feature>
<evidence type="ECO:0000313" key="2">
    <source>
        <dbReference type="EMBL" id="BAR56670.1"/>
    </source>
</evidence>
<evidence type="ECO:0000313" key="3">
    <source>
        <dbReference type="Proteomes" id="UP000063308"/>
    </source>
</evidence>
<dbReference type="InterPro" id="IPR045623">
    <property type="entry name" value="LigXa_C"/>
</dbReference>
<reference evidence="2 3" key="1">
    <citation type="submission" date="2014-11" db="EMBL/GenBank/DDBJ databases">
        <title>Symbiosis island explosion on the genome of extra-slow-growing strains of soybean bradyrhizobia with massive insertion sequences.</title>
        <authorList>
            <person name="Iida T."/>
            <person name="Minamisawa K."/>
        </authorList>
    </citation>
    <scope>NUCLEOTIDE SEQUENCE [LARGE SCALE GENOMIC DNA]</scope>
    <source>
        <strain evidence="2 3">NK6</strain>
    </source>
</reference>
<dbReference type="SUPFAM" id="SSF55961">
    <property type="entry name" value="Bet v1-like"/>
    <property type="match status" value="1"/>
</dbReference>
<dbReference type="EMBL" id="AP014685">
    <property type="protein sequence ID" value="BAR56670.1"/>
    <property type="molecule type" value="Genomic_DNA"/>
</dbReference>
<keyword evidence="2" id="KW-0560">Oxidoreductase</keyword>
<sequence length="91" mass="9840">MQDSQGPIADRTREHLGPTDLGIMHFRKVVMDLARALQRGEAPPQAAHQDRYAVRSGACVTSKAKDLPAVMLERFGDVAGFVGRPKVAAAE</sequence>
<gene>
    <name evidence="2" type="ORF">NK6_3493</name>
</gene>
<accession>A0A0E3VU25</accession>
<keyword evidence="2" id="KW-0223">Dioxygenase</keyword>
<dbReference type="GO" id="GO:0051213">
    <property type="term" value="F:dioxygenase activity"/>
    <property type="evidence" value="ECO:0007669"/>
    <property type="project" value="UniProtKB-KW"/>
</dbReference>
<proteinExistence type="predicted"/>